<name>A0ABV9WC88_9ACTN</name>
<dbReference type="SUPFAM" id="SSF48452">
    <property type="entry name" value="TPR-like"/>
    <property type="match status" value="1"/>
</dbReference>
<comment type="caution">
    <text evidence="5">The sequence shown here is derived from an EMBL/GenBank/DDBJ whole genome shotgun (WGS) entry which is preliminary data.</text>
</comment>
<feature type="region of interest" description="Disordered" evidence="3">
    <location>
        <begin position="241"/>
        <end position="296"/>
    </location>
</feature>
<reference evidence="6" key="1">
    <citation type="journal article" date="2019" name="Int. J. Syst. Evol. Microbiol.">
        <title>The Global Catalogue of Microorganisms (GCM) 10K type strain sequencing project: providing services to taxonomists for standard genome sequencing and annotation.</title>
        <authorList>
            <consortium name="The Broad Institute Genomics Platform"/>
            <consortium name="The Broad Institute Genome Sequencing Center for Infectious Disease"/>
            <person name="Wu L."/>
            <person name="Ma J."/>
        </authorList>
    </citation>
    <scope>NUCLEOTIDE SEQUENCE [LARGE SCALE GENOMIC DNA]</scope>
    <source>
        <strain evidence="6">CGMCC 4.7152</strain>
    </source>
</reference>
<dbReference type="Gene3D" id="2.60.40.10">
    <property type="entry name" value="Immunoglobulins"/>
    <property type="match status" value="1"/>
</dbReference>
<dbReference type="CDD" id="cd00063">
    <property type="entry name" value="FN3"/>
    <property type="match status" value="1"/>
</dbReference>
<keyword evidence="6" id="KW-1185">Reference proteome</keyword>
<keyword evidence="1" id="KW-0378">Hydrolase</keyword>
<gene>
    <name evidence="5" type="ORF">ACFPIJ_47115</name>
</gene>
<evidence type="ECO:0000313" key="6">
    <source>
        <dbReference type="Proteomes" id="UP001595912"/>
    </source>
</evidence>
<evidence type="ECO:0000259" key="4">
    <source>
        <dbReference type="PROSITE" id="PS50853"/>
    </source>
</evidence>
<feature type="region of interest" description="Disordered" evidence="3">
    <location>
        <begin position="441"/>
        <end position="462"/>
    </location>
</feature>
<evidence type="ECO:0000313" key="5">
    <source>
        <dbReference type="EMBL" id="MFC5005391.1"/>
    </source>
</evidence>
<dbReference type="Gene3D" id="1.25.40.10">
    <property type="entry name" value="Tetratricopeptide repeat domain"/>
    <property type="match status" value="1"/>
</dbReference>
<organism evidence="5 6">
    <name type="scientific">Dactylosporangium cerinum</name>
    <dbReference type="NCBI Taxonomy" id="1434730"/>
    <lineage>
        <taxon>Bacteria</taxon>
        <taxon>Bacillati</taxon>
        <taxon>Actinomycetota</taxon>
        <taxon>Actinomycetes</taxon>
        <taxon>Micromonosporales</taxon>
        <taxon>Micromonosporaceae</taxon>
        <taxon>Dactylosporangium</taxon>
    </lineage>
</organism>
<keyword evidence="1" id="KW-0326">Glycosidase</keyword>
<accession>A0ABV9WC88</accession>
<dbReference type="InterPro" id="IPR036116">
    <property type="entry name" value="FN3_sf"/>
</dbReference>
<evidence type="ECO:0000256" key="3">
    <source>
        <dbReference type="SAM" id="MobiDB-lite"/>
    </source>
</evidence>
<feature type="compositionally biased region" description="Low complexity" evidence="3">
    <location>
        <begin position="335"/>
        <end position="354"/>
    </location>
</feature>
<dbReference type="Proteomes" id="UP001595912">
    <property type="component" value="Unassembled WGS sequence"/>
</dbReference>
<keyword evidence="2" id="KW-0624">Polysaccharide degradation</keyword>
<sequence>MVTVTEEIRDLLRLAADHEDAGDVTAAAEVLRWAVQQIGPAAPADPSGAGGPPFLAATLTWRLADALRQAGDLEEAHLLARHLVDDLTARHGPAHPAALRATGVLARIVHDQGQLDAADDLYAAIVYSGADDTGQAGWALRLARAHRAQLIADRGQPRRAAPLLADAIAGLRGPTRQHATTSVRLTLALAELHQRLGEPGNAVTVLDDAAHTAHHVLGADHPLTARIDTAIAALNTLTRPGTASATAPARPRRSATRAIAGAHRALSEAPSEAPPEVLPRAVPGARADRQPRRARRWRPRWTARWLFGGLSVLGVAAGGLNTLLLPDPEPPQQPAAPVTARPPTTQGPAATPAPQEVRVTRNPLTVLVVTWSDPTGTSPAVVQLTRGGTPVTTATVPAGTTEHRFSGLGRATTYCICVALVYGVNTVVGAPPVCAPARLSTQQPSTSAAAVPLGGSSSPPRP</sequence>
<dbReference type="InterPro" id="IPR011990">
    <property type="entry name" value="TPR-like_helical_dom_sf"/>
</dbReference>
<feature type="region of interest" description="Disordered" evidence="3">
    <location>
        <begin position="327"/>
        <end position="355"/>
    </location>
</feature>
<dbReference type="PROSITE" id="PS50853">
    <property type="entry name" value="FN3"/>
    <property type="match status" value="1"/>
</dbReference>
<keyword evidence="2" id="KW-0119">Carbohydrate metabolism</keyword>
<dbReference type="RefSeq" id="WP_380126027.1">
    <property type="nucleotide sequence ID" value="NZ_JBHSIU010000071.1"/>
</dbReference>
<proteinExistence type="predicted"/>
<evidence type="ECO:0000256" key="2">
    <source>
        <dbReference type="ARBA" id="ARBA00023326"/>
    </source>
</evidence>
<dbReference type="SUPFAM" id="SSF49265">
    <property type="entry name" value="Fibronectin type III"/>
    <property type="match status" value="1"/>
</dbReference>
<evidence type="ECO:0000256" key="1">
    <source>
        <dbReference type="ARBA" id="ARBA00023295"/>
    </source>
</evidence>
<dbReference type="EMBL" id="JBHSIU010000071">
    <property type="protein sequence ID" value="MFC5005391.1"/>
    <property type="molecule type" value="Genomic_DNA"/>
</dbReference>
<feature type="domain" description="Fibronectin type-III" evidence="4">
    <location>
        <begin position="353"/>
        <end position="444"/>
    </location>
</feature>
<dbReference type="InterPro" id="IPR013783">
    <property type="entry name" value="Ig-like_fold"/>
</dbReference>
<dbReference type="InterPro" id="IPR003961">
    <property type="entry name" value="FN3_dom"/>
</dbReference>
<protein>
    <recommendedName>
        <fullName evidence="4">Fibronectin type-III domain-containing protein</fullName>
    </recommendedName>
</protein>